<dbReference type="InterPro" id="IPR036291">
    <property type="entry name" value="NAD(P)-bd_dom_sf"/>
</dbReference>
<organism evidence="5 6">
    <name type="scientific">Aestuariivirga litoralis</name>
    <dbReference type="NCBI Taxonomy" id="2650924"/>
    <lineage>
        <taxon>Bacteria</taxon>
        <taxon>Pseudomonadati</taxon>
        <taxon>Pseudomonadota</taxon>
        <taxon>Alphaproteobacteria</taxon>
        <taxon>Hyphomicrobiales</taxon>
        <taxon>Aestuariivirgaceae</taxon>
        <taxon>Aestuariivirga</taxon>
    </lineage>
</organism>
<dbReference type="GO" id="GO:0050104">
    <property type="term" value="F:L-gulonate 3-dehydrogenase activity"/>
    <property type="evidence" value="ECO:0007669"/>
    <property type="project" value="TreeGrafter"/>
</dbReference>
<evidence type="ECO:0000313" key="5">
    <source>
        <dbReference type="EMBL" id="PZF77599.1"/>
    </source>
</evidence>
<dbReference type="NCBIfam" id="NF004783">
    <property type="entry name" value="PRK06129.1"/>
    <property type="match status" value="1"/>
</dbReference>
<dbReference type="Proteomes" id="UP000248795">
    <property type="component" value="Unassembled WGS sequence"/>
</dbReference>
<dbReference type="SUPFAM" id="SSF51735">
    <property type="entry name" value="NAD(P)-binding Rossmann-fold domains"/>
    <property type="match status" value="1"/>
</dbReference>
<dbReference type="SUPFAM" id="SSF48179">
    <property type="entry name" value="6-phosphogluconate dehydrogenase C-terminal domain-like"/>
    <property type="match status" value="1"/>
</dbReference>
<dbReference type="InterPro" id="IPR008927">
    <property type="entry name" value="6-PGluconate_DH-like_C_sf"/>
</dbReference>
<dbReference type="Pfam" id="PF02737">
    <property type="entry name" value="3HCDH_N"/>
    <property type="match status" value="1"/>
</dbReference>
<evidence type="ECO:0000313" key="6">
    <source>
        <dbReference type="Proteomes" id="UP000248795"/>
    </source>
</evidence>
<comment type="caution">
    <text evidence="5">The sequence shown here is derived from an EMBL/GenBank/DDBJ whole genome shotgun (WGS) entry which is preliminary data.</text>
</comment>
<dbReference type="Pfam" id="PF00725">
    <property type="entry name" value="3HCDH"/>
    <property type="match status" value="1"/>
</dbReference>
<dbReference type="AlphaFoldDB" id="A0A2W2BMX5"/>
<evidence type="ECO:0000256" key="2">
    <source>
        <dbReference type="ARBA" id="ARBA00023002"/>
    </source>
</evidence>
<dbReference type="InterPro" id="IPR006176">
    <property type="entry name" value="3-OHacyl-CoA_DH_NAD-bd"/>
</dbReference>
<accession>A0A2W2BMX5</accession>
<dbReference type="GO" id="GO:0006631">
    <property type="term" value="P:fatty acid metabolic process"/>
    <property type="evidence" value="ECO:0007669"/>
    <property type="project" value="InterPro"/>
</dbReference>
<keyword evidence="6" id="KW-1185">Reference proteome</keyword>
<feature type="domain" description="3-hydroxyacyl-CoA dehydrogenase C-terminal" evidence="3">
    <location>
        <begin position="167"/>
        <end position="232"/>
    </location>
</feature>
<dbReference type="Gene3D" id="1.10.1040.10">
    <property type="entry name" value="N-(1-d-carboxylethyl)-l-norvaline Dehydrogenase, domain 2"/>
    <property type="match status" value="1"/>
</dbReference>
<protein>
    <submittedName>
        <fullName evidence="5">3-hydroxyacyl-CoA dehydrogenase</fullName>
    </submittedName>
</protein>
<proteinExistence type="inferred from homology"/>
<evidence type="ECO:0000259" key="3">
    <source>
        <dbReference type="Pfam" id="PF00725"/>
    </source>
</evidence>
<feature type="domain" description="3-hydroxyacyl-CoA dehydrogenase NAD binding" evidence="4">
    <location>
        <begin position="2"/>
        <end position="162"/>
    </location>
</feature>
<name>A0A2W2BMX5_9HYPH</name>
<dbReference type="GO" id="GO:0070403">
    <property type="term" value="F:NAD+ binding"/>
    <property type="evidence" value="ECO:0007669"/>
    <property type="project" value="InterPro"/>
</dbReference>
<keyword evidence="2" id="KW-0560">Oxidoreductase</keyword>
<sequence>MVFARGGHDVVLWDQDPAQVEKAKGHIARTLPEMQSAGLLEDAESTFRRISGAADLAQALAGVDFIQENIVERAEPKKALFTEVERLAPPNAIISSSTSAIMPSIIFGELATRRRCLVSHPLNPPHLAPIVELCGADFTQPDVISRARDFMAGCGMSPIIVKREIEGFILNRLQLAVLNEAFRLIADDYVSAEDLDKTIKDGLALRWSFMGPIETIDLNAPDGVADYLERYGPTIRRVGHSQSAAEPWPEDMGARLDAERRAAVPREKLGDATQWRDRRMMALAAHKRAQERKTPH</sequence>
<dbReference type="Gene3D" id="3.40.50.720">
    <property type="entry name" value="NAD(P)-binding Rossmann-like Domain"/>
    <property type="match status" value="1"/>
</dbReference>
<evidence type="ECO:0000259" key="4">
    <source>
        <dbReference type="Pfam" id="PF02737"/>
    </source>
</evidence>
<reference evidence="6" key="1">
    <citation type="submission" date="2018-06" db="EMBL/GenBank/DDBJ databases">
        <title>Aestuariibacter litoralis strain KCTC 52945T.</title>
        <authorList>
            <person name="Li X."/>
            <person name="Salam N."/>
            <person name="Li J.-L."/>
            <person name="Chen Y.-M."/>
            <person name="Yang Z.-W."/>
            <person name="Zhang L.-Y."/>
            <person name="Han M.-X."/>
            <person name="Xiao M."/>
            <person name="Li W.-J."/>
        </authorList>
    </citation>
    <scope>NUCLEOTIDE SEQUENCE [LARGE SCALE GENOMIC DNA]</scope>
    <source>
        <strain evidence="6">KCTC 52945</strain>
    </source>
</reference>
<gene>
    <name evidence="5" type="ORF">DK847_09245</name>
</gene>
<comment type="similarity">
    <text evidence="1">Belongs to the 3-hydroxyacyl-CoA dehydrogenase family.</text>
</comment>
<dbReference type="PANTHER" id="PTHR48075:SF1">
    <property type="entry name" value="LAMBDA-CRYSTALLIN HOMOLOG"/>
    <property type="match status" value="1"/>
</dbReference>
<dbReference type="PANTHER" id="PTHR48075">
    <property type="entry name" value="3-HYDROXYACYL-COA DEHYDROGENASE FAMILY PROTEIN"/>
    <property type="match status" value="1"/>
</dbReference>
<dbReference type="InterPro" id="IPR013328">
    <property type="entry name" value="6PGD_dom2"/>
</dbReference>
<evidence type="ECO:0000256" key="1">
    <source>
        <dbReference type="ARBA" id="ARBA00009463"/>
    </source>
</evidence>
<dbReference type="InterPro" id="IPR006108">
    <property type="entry name" value="3HC_DH_C"/>
</dbReference>
<dbReference type="EMBL" id="QKVK01000003">
    <property type="protein sequence ID" value="PZF77599.1"/>
    <property type="molecule type" value="Genomic_DNA"/>
</dbReference>